<reference evidence="2" key="1">
    <citation type="journal article" date="2019" name="Int. J. Syst. Evol. Microbiol.">
        <title>The Global Catalogue of Microorganisms (GCM) 10K type strain sequencing project: providing services to taxonomists for standard genome sequencing and annotation.</title>
        <authorList>
            <consortium name="The Broad Institute Genomics Platform"/>
            <consortium name="The Broad Institute Genome Sequencing Center for Infectious Disease"/>
            <person name="Wu L."/>
            <person name="Ma J."/>
        </authorList>
    </citation>
    <scope>NUCLEOTIDE SEQUENCE [LARGE SCALE GENOMIC DNA]</scope>
    <source>
        <strain evidence="2">JCM 30331</strain>
    </source>
</reference>
<dbReference type="EMBL" id="BMPP01000004">
    <property type="protein sequence ID" value="GGK21168.1"/>
    <property type="molecule type" value="Genomic_DNA"/>
</dbReference>
<gene>
    <name evidence="1" type="ORF">GCM10008955_13260</name>
</gene>
<organism evidence="1 2">
    <name type="scientific">Deinococcus malanensis</name>
    <dbReference type="NCBI Taxonomy" id="1706855"/>
    <lineage>
        <taxon>Bacteria</taxon>
        <taxon>Thermotogati</taxon>
        <taxon>Deinococcota</taxon>
        <taxon>Deinococci</taxon>
        <taxon>Deinococcales</taxon>
        <taxon>Deinococcaceae</taxon>
        <taxon>Deinococcus</taxon>
    </lineage>
</organism>
<dbReference type="Proteomes" id="UP000647587">
    <property type="component" value="Unassembled WGS sequence"/>
</dbReference>
<sequence length="60" mass="6303">MLPAENYLTGTGLRATLGIGHWLIGHVFRVTAAAQIEKDQAKVQADGEVVLTGRGSGTLL</sequence>
<accession>A0ABQ2EQ73</accession>
<evidence type="ECO:0000313" key="1">
    <source>
        <dbReference type="EMBL" id="GGK21168.1"/>
    </source>
</evidence>
<proteinExistence type="predicted"/>
<name>A0ABQ2EQ73_9DEIO</name>
<comment type="caution">
    <text evidence="1">The sequence shown here is derived from an EMBL/GenBank/DDBJ whole genome shotgun (WGS) entry which is preliminary data.</text>
</comment>
<keyword evidence="2" id="KW-1185">Reference proteome</keyword>
<evidence type="ECO:0000313" key="2">
    <source>
        <dbReference type="Proteomes" id="UP000647587"/>
    </source>
</evidence>
<protein>
    <submittedName>
        <fullName evidence="1">Uncharacterized protein</fullName>
    </submittedName>
</protein>